<dbReference type="RefSeq" id="WP_188385015.1">
    <property type="nucleotide sequence ID" value="NZ_BMEY01000012.1"/>
</dbReference>
<gene>
    <name evidence="1" type="ORF">GCM10008025_25180</name>
</gene>
<reference evidence="1" key="1">
    <citation type="journal article" date="2014" name="Int. J. Syst. Evol. Microbiol.">
        <title>Complete genome sequence of Corynebacterium casei LMG S-19264T (=DSM 44701T), isolated from a smear-ripened cheese.</title>
        <authorList>
            <consortium name="US DOE Joint Genome Institute (JGI-PGF)"/>
            <person name="Walter F."/>
            <person name="Albersmeier A."/>
            <person name="Kalinowski J."/>
            <person name="Ruckert C."/>
        </authorList>
    </citation>
    <scope>NUCLEOTIDE SEQUENCE</scope>
    <source>
        <strain evidence="1">CGMCC 1.12408</strain>
    </source>
</reference>
<accession>A0A916S4K7</accession>
<dbReference type="Pfam" id="PF11122">
    <property type="entry name" value="Spore-coat_CotD"/>
    <property type="match status" value="1"/>
</dbReference>
<evidence type="ECO:0008006" key="3">
    <source>
        <dbReference type="Google" id="ProtNLM"/>
    </source>
</evidence>
<dbReference type="EMBL" id="BMEY01000012">
    <property type="protein sequence ID" value="GGA80764.1"/>
    <property type="molecule type" value="Genomic_DNA"/>
</dbReference>
<dbReference type="AlphaFoldDB" id="A0A916S4K7"/>
<organism evidence="1 2">
    <name type="scientific">Ornithinibacillus halotolerans</name>
    <dbReference type="NCBI Taxonomy" id="1274357"/>
    <lineage>
        <taxon>Bacteria</taxon>
        <taxon>Bacillati</taxon>
        <taxon>Bacillota</taxon>
        <taxon>Bacilli</taxon>
        <taxon>Bacillales</taxon>
        <taxon>Bacillaceae</taxon>
        <taxon>Ornithinibacillus</taxon>
    </lineage>
</organism>
<dbReference type="Proteomes" id="UP000613512">
    <property type="component" value="Unassembled WGS sequence"/>
</dbReference>
<dbReference type="InterPro" id="IPR020108">
    <property type="entry name" value="Spore_coat_CotD"/>
</dbReference>
<comment type="caution">
    <text evidence="1">The sequence shown here is derived from an EMBL/GenBank/DDBJ whole genome shotgun (WGS) entry which is preliminary data.</text>
</comment>
<keyword evidence="2" id="KW-1185">Reference proteome</keyword>
<proteinExistence type="predicted"/>
<reference evidence="1" key="2">
    <citation type="submission" date="2020-09" db="EMBL/GenBank/DDBJ databases">
        <authorList>
            <person name="Sun Q."/>
            <person name="Zhou Y."/>
        </authorList>
    </citation>
    <scope>NUCLEOTIDE SEQUENCE</scope>
    <source>
        <strain evidence="1">CGMCC 1.12408</strain>
    </source>
</reference>
<name>A0A916S4K7_9BACI</name>
<protein>
    <recommendedName>
        <fullName evidence="3">Spore coat protein D</fullName>
    </recommendedName>
</protein>
<evidence type="ECO:0000313" key="1">
    <source>
        <dbReference type="EMBL" id="GGA80764.1"/>
    </source>
</evidence>
<evidence type="ECO:0000313" key="2">
    <source>
        <dbReference type="Proteomes" id="UP000613512"/>
    </source>
</evidence>
<sequence length="162" mass="16723">MRHPRNCGCPKCVVYPTKHNVVHHCTEETIQHVHPSHTTVMNHHLIKNQHVFPHSTSVQNTVNSVDIMGPSFNVPAGPGMGMGPGMMGPGTPTQVAGAMDPGMGPMGPGMGPGMMGPGQMGPGMAGPGQGNMCSPTQVAGATDPGMGQMGPGMGQKPPKKWC</sequence>